<dbReference type="SMART" id="SM00066">
    <property type="entry name" value="GAL4"/>
    <property type="match status" value="1"/>
</dbReference>
<dbReference type="InterPro" id="IPR007219">
    <property type="entry name" value="XnlR_reg_dom"/>
</dbReference>
<sequence>MNNRTPQACRTCRQRKVKCDGQRPACQNCRKRQDDCEYPTTLLPGGYALDITNHQPLFSPSRSSPSMPVLPTEGSTTEQSQRSARRDNFQQRLLAIFWSTHHSVELCACIHRPSFETEYSEPQNEFLMCSISSLSAIYLSDAEARAHTNEITAASLSSSYAERARAISRRTSDSPSISAIQANLILGLRDLLQRSILSGWMYIGHSIRMSQGMRLRREFNQRLRPREKERRRRTFWACVTMDRLASYWCNRPPTIQLDAISIRLPMAEAAYAFDEESVAPTIDLLLQGANFESLSGLLQHFVVAVALWGQLSGEYAIGGRATAKDSPINPLSEIHSFHRVLLEYQQYLPASLKWSEESFRAHKSLGQGQLFVNLHWVIHHGLFVIQQEYLPQFDPFGNVDRTIGDAGCDHAGIPFNYRDEDAVVTCLQNARAISSISRGLSRCDDPAHRDIFQSTFAACALMSAAQVCLWGHFVEQHTREYSQCAPFMEDFTLSLDTHRTWSFNWKVCEGFVESLELLKMLYECAYGATQISTEKGSDNSSDSNHIECGETSSAKLSEGAGLPDPTTTSQRLYYQIRAISVLALEDKNFKRRCLAAFTKAMWPDIIGDDIMEAFFLTELDGGTDLSTETIFSTFPEEISKDEL</sequence>
<feature type="region of interest" description="Disordered" evidence="7">
    <location>
        <begin position="54"/>
        <end position="85"/>
    </location>
</feature>
<dbReference type="GO" id="GO:0006351">
    <property type="term" value="P:DNA-templated transcription"/>
    <property type="evidence" value="ECO:0007669"/>
    <property type="project" value="InterPro"/>
</dbReference>
<dbReference type="InterPro" id="IPR036864">
    <property type="entry name" value="Zn2-C6_fun-type_DNA-bd_sf"/>
</dbReference>
<gene>
    <name evidence="9" type="ORF">BGW36DRAFT_364267</name>
</gene>
<dbReference type="PANTHER" id="PTHR47338">
    <property type="entry name" value="ZN(II)2CYS6 TRANSCRIPTION FACTOR (EUROFUNG)-RELATED"/>
    <property type="match status" value="1"/>
</dbReference>
<organism evidence="9 10">
    <name type="scientific">Talaromyces proteolyticus</name>
    <dbReference type="NCBI Taxonomy" id="1131652"/>
    <lineage>
        <taxon>Eukaryota</taxon>
        <taxon>Fungi</taxon>
        <taxon>Dikarya</taxon>
        <taxon>Ascomycota</taxon>
        <taxon>Pezizomycotina</taxon>
        <taxon>Eurotiomycetes</taxon>
        <taxon>Eurotiomycetidae</taxon>
        <taxon>Eurotiales</taxon>
        <taxon>Trichocomaceae</taxon>
        <taxon>Talaromyces</taxon>
        <taxon>Talaromyces sect. Bacilispori</taxon>
    </lineage>
</organism>
<dbReference type="RefSeq" id="XP_046066896.1">
    <property type="nucleotide sequence ID" value="XM_046214541.1"/>
</dbReference>
<evidence type="ECO:0000256" key="3">
    <source>
        <dbReference type="ARBA" id="ARBA00023015"/>
    </source>
</evidence>
<dbReference type="SUPFAM" id="SSF57701">
    <property type="entry name" value="Zn2/Cys6 DNA-binding domain"/>
    <property type="match status" value="1"/>
</dbReference>
<dbReference type="EMBL" id="JAJTJA010000013">
    <property type="protein sequence ID" value="KAH8690700.1"/>
    <property type="molecule type" value="Genomic_DNA"/>
</dbReference>
<dbReference type="PROSITE" id="PS00463">
    <property type="entry name" value="ZN2_CY6_FUNGAL_1"/>
    <property type="match status" value="1"/>
</dbReference>
<dbReference type="Gene3D" id="4.10.240.10">
    <property type="entry name" value="Zn(2)-C6 fungal-type DNA-binding domain"/>
    <property type="match status" value="1"/>
</dbReference>
<keyword evidence="4" id="KW-0238">DNA-binding</keyword>
<evidence type="ECO:0000256" key="6">
    <source>
        <dbReference type="ARBA" id="ARBA00023242"/>
    </source>
</evidence>
<evidence type="ECO:0000256" key="1">
    <source>
        <dbReference type="ARBA" id="ARBA00004123"/>
    </source>
</evidence>
<evidence type="ECO:0000256" key="5">
    <source>
        <dbReference type="ARBA" id="ARBA00023163"/>
    </source>
</evidence>
<proteinExistence type="predicted"/>
<protein>
    <submittedName>
        <fullName evidence="9">Fungal-specific transcription factor domain-containing protein</fullName>
    </submittedName>
</protein>
<keyword evidence="2" id="KW-0479">Metal-binding</keyword>
<feature type="domain" description="Zn(2)-C6 fungal-type" evidence="8">
    <location>
        <begin position="8"/>
        <end position="38"/>
    </location>
</feature>
<dbReference type="CDD" id="cd00067">
    <property type="entry name" value="GAL4"/>
    <property type="match status" value="1"/>
</dbReference>
<reference evidence="9" key="1">
    <citation type="submission" date="2021-12" db="EMBL/GenBank/DDBJ databases">
        <title>Convergent genome expansion in fungi linked to evolution of root-endophyte symbiosis.</title>
        <authorList>
            <consortium name="DOE Joint Genome Institute"/>
            <person name="Ke Y.-H."/>
            <person name="Bonito G."/>
            <person name="Liao H.-L."/>
            <person name="Looney B."/>
            <person name="Rojas-Flechas A."/>
            <person name="Nash J."/>
            <person name="Hameed K."/>
            <person name="Schadt C."/>
            <person name="Martin F."/>
            <person name="Crous P.W."/>
            <person name="Miettinen O."/>
            <person name="Magnuson J.K."/>
            <person name="Labbe J."/>
            <person name="Jacobson D."/>
            <person name="Doktycz M.J."/>
            <person name="Veneault-Fourrey C."/>
            <person name="Kuo A."/>
            <person name="Mondo S."/>
            <person name="Calhoun S."/>
            <person name="Riley R."/>
            <person name="Ohm R."/>
            <person name="LaButti K."/>
            <person name="Andreopoulos B."/>
            <person name="Pangilinan J."/>
            <person name="Nolan M."/>
            <person name="Tritt A."/>
            <person name="Clum A."/>
            <person name="Lipzen A."/>
            <person name="Daum C."/>
            <person name="Barry K."/>
            <person name="Grigoriev I.V."/>
            <person name="Vilgalys R."/>
        </authorList>
    </citation>
    <scope>NUCLEOTIDE SEQUENCE</scope>
    <source>
        <strain evidence="9">PMI_201</strain>
    </source>
</reference>
<dbReference type="Pfam" id="PF04082">
    <property type="entry name" value="Fungal_trans"/>
    <property type="match status" value="1"/>
</dbReference>
<dbReference type="AlphaFoldDB" id="A0AAD4PVU3"/>
<evidence type="ECO:0000256" key="4">
    <source>
        <dbReference type="ARBA" id="ARBA00023125"/>
    </source>
</evidence>
<dbReference type="GO" id="GO:0000981">
    <property type="term" value="F:DNA-binding transcription factor activity, RNA polymerase II-specific"/>
    <property type="evidence" value="ECO:0007669"/>
    <property type="project" value="InterPro"/>
</dbReference>
<keyword evidence="5" id="KW-0804">Transcription</keyword>
<dbReference type="Pfam" id="PF00172">
    <property type="entry name" value="Zn_clus"/>
    <property type="match status" value="1"/>
</dbReference>
<dbReference type="GO" id="GO:0008270">
    <property type="term" value="F:zinc ion binding"/>
    <property type="evidence" value="ECO:0007669"/>
    <property type="project" value="InterPro"/>
</dbReference>
<dbReference type="SMART" id="SM00906">
    <property type="entry name" value="Fungal_trans"/>
    <property type="match status" value="1"/>
</dbReference>
<keyword evidence="10" id="KW-1185">Reference proteome</keyword>
<name>A0AAD4PVU3_9EURO</name>
<dbReference type="CDD" id="cd12148">
    <property type="entry name" value="fungal_TF_MHR"/>
    <property type="match status" value="1"/>
</dbReference>
<dbReference type="GeneID" id="70244828"/>
<accession>A0AAD4PVU3</accession>
<dbReference type="PANTHER" id="PTHR47338:SF25">
    <property type="entry name" value="TRANSCRIPTION FACTOR"/>
    <property type="match status" value="1"/>
</dbReference>
<dbReference type="Proteomes" id="UP001201262">
    <property type="component" value="Unassembled WGS sequence"/>
</dbReference>
<evidence type="ECO:0000313" key="10">
    <source>
        <dbReference type="Proteomes" id="UP001201262"/>
    </source>
</evidence>
<keyword evidence="6" id="KW-0539">Nucleus</keyword>
<dbReference type="InterPro" id="IPR001138">
    <property type="entry name" value="Zn2Cys6_DnaBD"/>
</dbReference>
<keyword evidence="3" id="KW-0805">Transcription regulation</keyword>
<dbReference type="PROSITE" id="PS50048">
    <property type="entry name" value="ZN2_CY6_FUNGAL_2"/>
    <property type="match status" value="1"/>
</dbReference>
<dbReference type="InterPro" id="IPR050815">
    <property type="entry name" value="TF_fung"/>
</dbReference>
<evidence type="ECO:0000256" key="7">
    <source>
        <dbReference type="SAM" id="MobiDB-lite"/>
    </source>
</evidence>
<evidence type="ECO:0000256" key="2">
    <source>
        <dbReference type="ARBA" id="ARBA00022723"/>
    </source>
</evidence>
<feature type="compositionally biased region" description="Polar residues" evidence="7">
    <location>
        <begin position="73"/>
        <end position="82"/>
    </location>
</feature>
<comment type="caution">
    <text evidence="9">The sequence shown here is derived from an EMBL/GenBank/DDBJ whole genome shotgun (WGS) entry which is preliminary data.</text>
</comment>
<evidence type="ECO:0000313" key="9">
    <source>
        <dbReference type="EMBL" id="KAH8690700.1"/>
    </source>
</evidence>
<evidence type="ECO:0000259" key="8">
    <source>
        <dbReference type="PROSITE" id="PS50048"/>
    </source>
</evidence>
<dbReference type="GO" id="GO:0003677">
    <property type="term" value="F:DNA binding"/>
    <property type="evidence" value="ECO:0007669"/>
    <property type="project" value="UniProtKB-KW"/>
</dbReference>
<dbReference type="GO" id="GO:0005634">
    <property type="term" value="C:nucleus"/>
    <property type="evidence" value="ECO:0007669"/>
    <property type="project" value="UniProtKB-SubCell"/>
</dbReference>
<feature type="compositionally biased region" description="Polar residues" evidence="7">
    <location>
        <begin position="54"/>
        <end position="66"/>
    </location>
</feature>
<comment type="subcellular location">
    <subcellularLocation>
        <location evidence="1">Nucleus</location>
    </subcellularLocation>
</comment>